<dbReference type="Proteomes" id="UP000258928">
    <property type="component" value="Unassembled WGS sequence"/>
</dbReference>
<evidence type="ECO:0000313" key="6">
    <source>
        <dbReference type="Proteomes" id="UP000789617"/>
    </source>
</evidence>
<protein>
    <submittedName>
        <fullName evidence="2">Uncharacterized protein</fullName>
    </submittedName>
</protein>
<dbReference type="EMBL" id="UKAS01000002">
    <property type="protein sequence ID" value="SXF91934.1"/>
    <property type="molecule type" value="Genomic_DNA"/>
</dbReference>
<sequence>MTGIFISTTLFALFASMLLGLGMVWKGISNNPDN</sequence>
<accession>A0A0J4YXC7</accession>
<evidence type="ECO:0000313" key="2">
    <source>
        <dbReference type="EMBL" id="STS90549.1"/>
    </source>
</evidence>
<dbReference type="EMBL" id="UGKR01000003">
    <property type="protein sequence ID" value="STS90549.1"/>
    <property type="molecule type" value="Genomic_DNA"/>
</dbReference>
<keyword evidence="6" id="KW-1185">Reference proteome</keyword>
<dbReference type="EMBL" id="CAJOXS020000001">
    <property type="protein sequence ID" value="CAH5992902.1"/>
    <property type="molecule type" value="Genomic_DNA"/>
</dbReference>
<evidence type="ECO:0000313" key="4">
    <source>
        <dbReference type="Proteomes" id="UP000254545"/>
    </source>
</evidence>
<comment type="caution">
    <text evidence="2">The sequence shown here is derived from an EMBL/GenBank/DDBJ whole genome shotgun (WGS) entry which is preliminary data.</text>
</comment>
<proteinExistence type="predicted"/>
<reference evidence="3 5" key="2">
    <citation type="submission" date="2018-08" db="EMBL/GenBank/DDBJ databases">
        <authorList>
            <consortium name="Pathogen Informatics"/>
        </authorList>
    </citation>
    <scope>NUCLEOTIDE SEQUENCE [LARGE SCALE GENOMIC DNA]</scope>
    <source>
        <strain evidence="3 5">EuSCAPE_TR218</strain>
    </source>
</reference>
<gene>
    <name evidence="1" type="ORF">AN2335V1_1019</name>
    <name evidence="2" type="ORF">NCTC9177_04446</name>
    <name evidence="3" type="ORF">SAMEA3729809_00632</name>
</gene>
<name>A0A0J4YXC7_KLEVA</name>
<accession>A0A6I8L5P1</accession>
<reference evidence="2 4" key="1">
    <citation type="submission" date="2018-06" db="EMBL/GenBank/DDBJ databases">
        <authorList>
            <consortium name="Pathogen Informatics"/>
            <person name="Doyle S."/>
        </authorList>
    </citation>
    <scope>NUCLEOTIDE SEQUENCE [LARGE SCALE GENOMIC DNA]</scope>
    <source>
        <strain evidence="2 4">NCTC9177</strain>
    </source>
</reference>
<evidence type="ECO:0000313" key="1">
    <source>
        <dbReference type="EMBL" id="CAH5992902.1"/>
    </source>
</evidence>
<dbReference type="NCBIfam" id="NF041477">
    <property type="entry name" value="YnaM_YnfT_fam"/>
    <property type="match status" value="1"/>
</dbReference>
<organism evidence="2 4">
    <name type="scientific">Klebsiella variicola</name>
    <dbReference type="NCBI Taxonomy" id="244366"/>
    <lineage>
        <taxon>Bacteria</taxon>
        <taxon>Pseudomonadati</taxon>
        <taxon>Pseudomonadota</taxon>
        <taxon>Gammaproteobacteria</taxon>
        <taxon>Enterobacterales</taxon>
        <taxon>Enterobacteriaceae</taxon>
        <taxon>Klebsiella/Raoultella group</taxon>
        <taxon>Klebsiella</taxon>
        <taxon>Klebsiella pneumoniae complex</taxon>
    </lineage>
</organism>
<evidence type="ECO:0000313" key="5">
    <source>
        <dbReference type="Proteomes" id="UP000258928"/>
    </source>
</evidence>
<dbReference type="AlphaFoldDB" id="A0A0J4YXC7"/>
<dbReference type="InterPro" id="IPR048193">
    <property type="entry name" value="YnaM_YnfT"/>
</dbReference>
<reference evidence="1" key="3">
    <citation type="submission" date="2022-05" db="EMBL/GenBank/DDBJ databases">
        <authorList>
            <person name="Alioto T."/>
            <person name="Alioto T."/>
            <person name="Gomez Garrido J."/>
        </authorList>
    </citation>
    <scope>NUCLEOTIDE SEQUENCE</scope>
    <source>
        <strain evidence="1">0</strain>
    </source>
</reference>
<evidence type="ECO:0000313" key="3">
    <source>
        <dbReference type="EMBL" id="SXF91934.1"/>
    </source>
</evidence>
<dbReference type="Proteomes" id="UP000789617">
    <property type="component" value="Unassembled WGS sequence"/>
</dbReference>
<dbReference type="Proteomes" id="UP000254545">
    <property type="component" value="Unassembled WGS sequence"/>
</dbReference>